<dbReference type="STRING" id="28094.SAMN06295900_10833"/>
<keyword evidence="2" id="KW-1185">Reference proteome</keyword>
<sequence length="145" mass="16510">MKLLTIRGFDQAGHVLEYHAERGVQRVSERAPGGTVDRGFFIELRGHYYGLFATQVGPVAFMDDRQWLLVESAVSSDLTALPDGRKRFVLVVEGNVAYEVTYWPPMVVVDNWSDDECMIDFFSWLHEGVTIDPKGKLFSYHRLPA</sequence>
<dbReference type="OrthoDB" id="9135566at2"/>
<evidence type="ECO:0000313" key="2">
    <source>
        <dbReference type="Proteomes" id="UP000192911"/>
    </source>
</evidence>
<dbReference type="RefSeq" id="WP_085228387.1">
    <property type="nucleotide sequence ID" value="NZ_BSQD01000010.1"/>
</dbReference>
<dbReference type="Proteomes" id="UP000192911">
    <property type="component" value="Unassembled WGS sequence"/>
</dbReference>
<organism evidence="1 2">
    <name type="scientific">Trinickia caryophylli</name>
    <name type="common">Paraburkholderia caryophylli</name>
    <dbReference type="NCBI Taxonomy" id="28094"/>
    <lineage>
        <taxon>Bacteria</taxon>
        <taxon>Pseudomonadati</taxon>
        <taxon>Pseudomonadota</taxon>
        <taxon>Betaproteobacteria</taxon>
        <taxon>Burkholderiales</taxon>
        <taxon>Burkholderiaceae</taxon>
        <taxon>Trinickia</taxon>
    </lineage>
</organism>
<protein>
    <submittedName>
        <fullName evidence="1">Uncharacterized protein</fullName>
    </submittedName>
</protein>
<dbReference type="AlphaFoldDB" id="A0A1X7F9D4"/>
<evidence type="ECO:0000313" key="1">
    <source>
        <dbReference type="EMBL" id="SMF48179.1"/>
    </source>
</evidence>
<proteinExistence type="predicted"/>
<name>A0A1X7F9D4_TRICW</name>
<accession>A0A1X7F9D4</accession>
<dbReference type="GeneID" id="95550197"/>
<dbReference type="EMBL" id="FXAH01000008">
    <property type="protein sequence ID" value="SMF48179.1"/>
    <property type="molecule type" value="Genomic_DNA"/>
</dbReference>
<reference evidence="2" key="1">
    <citation type="submission" date="2017-04" db="EMBL/GenBank/DDBJ databases">
        <authorList>
            <person name="Varghese N."/>
            <person name="Submissions S."/>
        </authorList>
    </citation>
    <scope>NUCLEOTIDE SEQUENCE [LARGE SCALE GENOMIC DNA]</scope>
    <source>
        <strain evidence="2">Ballard 720</strain>
    </source>
</reference>
<gene>
    <name evidence="1" type="ORF">SAMN06295900_10833</name>
</gene>